<dbReference type="InterPro" id="IPR002528">
    <property type="entry name" value="MATE_fam"/>
</dbReference>
<dbReference type="PIRSF" id="PIRSF006603">
    <property type="entry name" value="DinF"/>
    <property type="match status" value="1"/>
</dbReference>
<dbReference type="PANTHER" id="PTHR43298:SF2">
    <property type="entry name" value="FMN_FAD EXPORTER YEEO-RELATED"/>
    <property type="match status" value="1"/>
</dbReference>
<keyword evidence="3" id="KW-0050">Antiport</keyword>
<dbReference type="GO" id="GO:0042910">
    <property type="term" value="F:xenobiotic transmembrane transporter activity"/>
    <property type="evidence" value="ECO:0007669"/>
    <property type="project" value="InterPro"/>
</dbReference>
<evidence type="ECO:0000256" key="6">
    <source>
        <dbReference type="ARBA" id="ARBA00022989"/>
    </source>
</evidence>
<evidence type="ECO:0000313" key="12">
    <source>
        <dbReference type="Proteomes" id="UP000001029"/>
    </source>
</evidence>
<keyword evidence="5 10" id="KW-0812">Transmembrane</keyword>
<evidence type="ECO:0000256" key="2">
    <source>
        <dbReference type="ARBA" id="ARBA00022448"/>
    </source>
</evidence>
<dbReference type="InterPro" id="IPR050222">
    <property type="entry name" value="MATE_MdtK"/>
</dbReference>
<proteinExistence type="predicted"/>
<feature type="transmembrane region" description="Helical" evidence="10">
    <location>
        <begin position="392"/>
        <end position="415"/>
    </location>
</feature>
<sequence>MGNAKKSKSLIKEIWLVAYPLIITNASIVTMQFVDRIFLSRYSPDALAACVPGGSLAFTFVALFMGIAAYTGVFVAQYDGQKKRANISVSLWQGIIISLFSGIIIALLTPVGFWVIDLFDHAPEVVVLEKQYFGILNLFGGVIILTNALSAFFIGRGKTTVPMSVTIIGNIINMFFAYAMIFGHFGFPEMGIKGAGVAYIIGNAGMVFCYILFIFNHKNERKYRIAKLAGFNKLAFMRLVRYGVPNGFGFFTDILSFTIFTFFVGHLDMFSLAAHNIAISMQTLSFMPILGLGLGVQIVVGRYMGMKKPDKVVEVVKNACKMGLAYAGTLAALFILVPNIFIGLFLQTGAEGTAEITKLALPLIKIVSFFVFADCIYLIFGDTLRGAGDTKFHMVAMLASGWLILVPGTYIFVYILKKDVLFIWGWLTFYAVVTAVLMTVRFFMGRWRTIDITAK</sequence>
<dbReference type="OrthoDB" id="9805232at2"/>
<evidence type="ECO:0000256" key="4">
    <source>
        <dbReference type="ARBA" id="ARBA00022475"/>
    </source>
</evidence>
<dbReference type="EMBL" id="CP001055">
    <property type="protein sequence ID" value="ACC98050.1"/>
    <property type="molecule type" value="Genomic_DNA"/>
</dbReference>
<keyword evidence="4" id="KW-1003">Cell membrane</keyword>
<feature type="transmembrane region" description="Helical" evidence="10">
    <location>
        <begin position="91"/>
        <end position="115"/>
    </location>
</feature>
<keyword evidence="2" id="KW-0813">Transport</keyword>
<feature type="transmembrane region" description="Helical" evidence="10">
    <location>
        <begin position="197"/>
        <end position="215"/>
    </location>
</feature>
<feature type="transmembrane region" description="Helical" evidence="10">
    <location>
        <begin position="135"/>
        <end position="155"/>
    </location>
</feature>
<feature type="transmembrane region" description="Helical" evidence="10">
    <location>
        <begin position="242"/>
        <end position="264"/>
    </location>
</feature>
<feature type="transmembrane region" description="Helical" evidence="10">
    <location>
        <begin position="324"/>
        <end position="347"/>
    </location>
</feature>
<evidence type="ECO:0000313" key="11">
    <source>
        <dbReference type="EMBL" id="ACC98050.1"/>
    </source>
</evidence>
<keyword evidence="8 10" id="KW-0472">Membrane</keyword>
<dbReference type="NCBIfam" id="TIGR00797">
    <property type="entry name" value="matE"/>
    <property type="match status" value="1"/>
</dbReference>
<gene>
    <name evidence="11" type="ordered locus">Emin_0494</name>
</gene>
<dbReference type="GO" id="GO:0015297">
    <property type="term" value="F:antiporter activity"/>
    <property type="evidence" value="ECO:0007669"/>
    <property type="project" value="UniProtKB-KW"/>
</dbReference>
<name>B2KCC9_ELUMP</name>
<dbReference type="Pfam" id="PF01554">
    <property type="entry name" value="MatE"/>
    <property type="match status" value="2"/>
</dbReference>
<evidence type="ECO:0000256" key="10">
    <source>
        <dbReference type="SAM" id="Phobius"/>
    </source>
</evidence>
<dbReference type="GO" id="GO:0005886">
    <property type="term" value="C:plasma membrane"/>
    <property type="evidence" value="ECO:0007669"/>
    <property type="project" value="UniProtKB-SubCell"/>
</dbReference>
<feature type="transmembrane region" description="Helical" evidence="10">
    <location>
        <begin position="46"/>
        <end position="70"/>
    </location>
</feature>
<dbReference type="CDD" id="cd13133">
    <property type="entry name" value="MATE_like_7"/>
    <property type="match status" value="1"/>
</dbReference>
<keyword evidence="7" id="KW-0406">Ion transport</keyword>
<feature type="transmembrane region" description="Helical" evidence="10">
    <location>
        <begin position="421"/>
        <end position="443"/>
    </location>
</feature>
<reference evidence="11 12" key="1">
    <citation type="journal article" date="2009" name="Appl. Environ. Microbiol.">
        <title>Genomic analysis of 'Elusimicrobium minutum,' the first cultivated representative of the phylum 'Elusimicrobia' (formerly termite group 1).</title>
        <authorList>
            <person name="Herlemann D.P.R."/>
            <person name="Geissinger O."/>
            <person name="Ikeda-Ohtsubo W."/>
            <person name="Kunin V."/>
            <person name="Sun H."/>
            <person name="Lapidus A."/>
            <person name="Hugenholtz P."/>
            <person name="Brune A."/>
        </authorList>
    </citation>
    <scope>NUCLEOTIDE SEQUENCE [LARGE SCALE GENOMIC DNA]</scope>
    <source>
        <strain evidence="11 12">Pei191</strain>
    </source>
</reference>
<evidence type="ECO:0000256" key="7">
    <source>
        <dbReference type="ARBA" id="ARBA00023065"/>
    </source>
</evidence>
<feature type="transmembrane region" description="Helical" evidence="10">
    <location>
        <begin position="359"/>
        <end position="380"/>
    </location>
</feature>
<dbReference type="AlphaFoldDB" id="B2KCC9"/>
<evidence type="ECO:0000256" key="8">
    <source>
        <dbReference type="ARBA" id="ARBA00023136"/>
    </source>
</evidence>
<dbReference type="InterPro" id="IPR048279">
    <property type="entry name" value="MdtK-like"/>
</dbReference>
<keyword evidence="12" id="KW-1185">Reference proteome</keyword>
<evidence type="ECO:0000256" key="5">
    <source>
        <dbReference type="ARBA" id="ARBA00022692"/>
    </source>
</evidence>
<feature type="transmembrane region" description="Helical" evidence="10">
    <location>
        <begin position="14"/>
        <end position="34"/>
    </location>
</feature>
<dbReference type="Proteomes" id="UP000001029">
    <property type="component" value="Chromosome"/>
</dbReference>
<feature type="transmembrane region" description="Helical" evidence="10">
    <location>
        <begin position="284"/>
        <end position="303"/>
    </location>
</feature>
<evidence type="ECO:0000256" key="3">
    <source>
        <dbReference type="ARBA" id="ARBA00022449"/>
    </source>
</evidence>
<protein>
    <recommendedName>
        <fullName evidence="9">Multidrug-efflux transporter</fullName>
    </recommendedName>
</protein>
<organism evidence="11 12">
    <name type="scientific">Elusimicrobium minutum (strain Pei191)</name>
    <dbReference type="NCBI Taxonomy" id="445932"/>
    <lineage>
        <taxon>Bacteria</taxon>
        <taxon>Pseudomonadati</taxon>
        <taxon>Elusimicrobiota</taxon>
        <taxon>Elusimicrobia</taxon>
        <taxon>Elusimicrobiales</taxon>
        <taxon>Elusimicrobiaceae</taxon>
        <taxon>Elusimicrobium</taxon>
    </lineage>
</organism>
<accession>B2KCC9</accession>
<dbReference type="STRING" id="445932.Emin_0494"/>
<dbReference type="KEGG" id="emi:Emin_0494"/>
<keyword evidence="6 10" id="KW-1133">Transmembrane helix</keyword>
<dbReference type="PANTHER" id="PTHR43298">
    <property type="entry name" value="MULTIDRUG RESISTANCE PROTEIN NORM-RELATED"/>
    <property type="match status" value="1"/>
</dbReference>
<comment type="subcellular location">
    <subcellularLocation>
        <location evidence="1">Cell membrane</location>
        <topology evidence="1">Multi-pass membrane protein</topology>
    </subcellularLocation>
</comment>
<evidence type="ECO:0000256" key="9">
    <source>
        <dbReference type="ARBA" id="ARBA00031636"/>
    </source>
</evidence>
<feature type="transmembrane region" description="Helical" evidence="10">
    <location>
        <begin position="167"/>
        <end position="185"/>
    </location>
</feature>
<dbReference type="RefSeq" id="WP_012414665.1">
    <property type="nucleotide sequence ID" value="NC_010644.1"/>
</dbReference>
<dbReference type="GO" id="GO:0006811">
    <property type="term" value="P:monoatomic ion transport"/>
    <property type="evidence" value="ECO:0007669"/>
    <property type="project" value="UniProtKB-KW"/>
</dbReference>
<dbReference type="HOGENOM" id="CLU_012893_6_5_0"/>
<evidence type="ECO:0000256" key="1">
    <source>
        <dbReference type="ARBA" id="ARBA00004651"/>
    </source>
</evidence>